<organism evidence="2 3">
    <name type="scientific">Oceanidesulfovibrio marinus</name>
    <dbReference type="NCBI Taxonomy" id="370038"/>
    <lineage>
        <taxon>Bacteria</taxon>
        <taxon>Pseudomonadati</taxon>
        <taxon>Thermodesulfobacteriota</taxon>
        <taxon>Desulfovibrionia</taxon>
        <taxon>Desulfovibrionales</taxon>
        <taxon>Desulfovibrionaceae</taxon>
        <taxon>Oceanidesulfovibrio</taxon>
    </lineage>
</organism>
<feature type="region of interest" description="Disordered" evidence="1">
    <location>
        <begin position="188"/>
        <end position="222"/>
    </location>
</feature>
<dbReference type="GO" id="GO:0016829">
    <property type="term" value="F:lyase activity"/>
    <property type="evidence" value="ECO:0007669"/>
    <property type="project" value="UniProtKB-KW"/>
</dbReference>
<evidence type="ECO:0000256" key="1">
    <source>
        <dbReference type="SAM" id="MobiDB-lite"/>
    </source>
</evidence>
<dbReference type="Pfam" id="PF05861">
    <property type="entry name" value="PhnI"/>
    <property type="match status" value="1"/>
</dbReference>
<evidence type="ECO:0000313" key="2">
    <source>
        <dbReference type="EMBL" id="TVM32279.1"/>
    </source>
</evidence>
<sequence length="433" mass="46597">MYVAIKGGERAIRAAHALLDACRRGDPDVPELDLDQIREQLGLAVDRVMAEGSLYDPEFAALAVKQAQGDLVEAIFLLRAYRTTLPRLGESEPVDTTRMAAMRRVSAVYKDLPGGQILGPTFDYTHRLLDFELADGRDAPDIAEADEPLHEPLPRVLDWLNAEGLIEPPGGMGQKQPDTAPDVAVDDAAGAADAGDDASEECGGPHPHNDDPEPGDITLDPLELPAGRDVRLQCLARADEGFLLSMAYSTQRGFGRNHPFAGEIRTGEVAVELCPEELGFPVSVADITVTEADMINQFKGGGDVPAQFTRGYGLVFGRLERKAVSMALVDRALRAEELGEEASSPAQDHEFVLLHADNVQASGFVQHVKLPHYADFQSELALVRGLRRKWEAGKRGEGTTTDGAGDTPEAHDVDDAGDSHLHSFGPDGMENGA</sequence>
<protein>
    <submittedName>
        <fullName evidence="2">Carbon-phosphorus lyase complex subunit PhnI</fullName>
    </submittedName>
</protein>
<dbReference type="RefSeq" id="WP_144306291.1">
    <property type="nucleotide sequence ID" value="NZ_QMIF01000011.1"/>
</dbReference>
<evidence type="ECO:0000313" key="3">
    <source>
        <dbReference type="Proteomes" id="UP000434052"/>
    </source>
</evidence>
<feature type="compositionally biased region" description="Basic and acidic residues" evidence="1">
    <location>
        <begin position="408"/>
        <end position="421"/>
    </location>
</feature>
<dbReference type="Proteomes" id="UP000434052">
    <property type="component" value="Unassembled WGS sequence"/>
</dbReference>
<proteinExistence type="predicted"/>
<feature type="region of interest" description="Disordered" evidence="1">
    <location>
        <begin position="393"/>
        <end position="433"/>
    </location>
</feature>
<reference evidence="2 3" key="1">
    <citation type="submission" date="2018-06" db="EMBL/GenBank/DDBJ databases">
        <title>Complete genome of Desulfovibrio marinus P48SEP.</title>
        <authorList>
            <person name="Crispim J.S."/>
            <person name="Vidigal P.M.P."/>
            <person name="Silva L.C.F."/>
            <person name="Araujo L.C."/>
            <person name="Laguardia C.N."/>
            <person name="Dias R.S."/>
            <person name="Sousa M.P."/>
            <person name="Paula S.O."/>
            <person name="Silva C."/>
        </authorList>
    </citation>
    <scope>NUCLEOTIDE SEQUENCE [LARGE SCALE GENOMIC DNA]</scope>
    <source>
        <strain evidence="2 3">P48SEP</strain>
    </source>
</reference>
<dbReference type="EMBL" id="QMIF01000011">
    <property type="protein sequence ID" value="TVM32279.1"/>
    <property type="molecule type" value="Genomic_DNA"/>
</dbReference>
<dbReference type="InterPro" id="IPR008773">
    <property type="entry name" value="PhnI"/>
</dbReference>
<comment type="caution">
    <text evidence="2">The sequence shown here is derived from an EMBL/GenBank/DDBJ whole genome shotgun (WGS) entry which is preliminary data.</text>
</comment>
<accession>A0A6P1ZFW5</accession>
<dbReference type="OrthoDB" id="9790536at2"/>
<dbReference type="AlphaFoldDB" id="A0A6P1ZFW5"/>
<name>A0A6P1ZFW5_9BACT</name>
<dbReference type="GO" id="GO:0019634">
    <property type="term" value="P:organic phosphonate metabolic process"/>
    <property type="evidence" value="ECO:0007669"/>
    <property type="project" value="InterPro"/>
</dbReference>
<keyword evidence="2" id="KW-0456">Lyase</keyword>
<feature type="compositionally biased region" description="Low complexity" evidence="1">
    <location>
        <begin position="398"/>
        <end position="407"/>
    </location>
</feature>
<gene>
    <name evidence="2" type="ORF">DQK91_15460</name>
</gene>